<organism evidence="1 2">
    <name type="scientific">Arctium lappa</name>
    <name type="common">Greater burdock</name>
    <name type="synonym">Lappa major</name>
    <dbReference type="NCBI Taxonomy" id="4217"/>
    <lineage>
        <taxon>Eukaryota</taxon>
        <taxon>Viridiplantae</taxon>
        <taxon>Streptophyta</taxon>
        <taxon>Embryophyta</taxon>
        <taxon>Tracheophyta</taxon>
        <taxon>Spermatophyta</taxon>
        <taxon>Magnoliopsida</taxon>
        <taxon>eudicotyledons</taxon>
        <taxon>Gunneridae</taxon>
        <taxon>Pentapetalae</taxon>
        <taxon>asterids</taxon>
        <taxon>campanulids</taxon>
        <taxon>Asterales</taxon>
        <taxon>Asteraceae</taxon>
        <taxon>Carduoideae</taxon>
        <taxon>Cardueae</taxon>
        <taxon>Arctiinae</taxon>
        <taxon>Arctium</taxon>
    </lineage>
</organism>
<dbReference type="Proteomes" id="UP001055879">
    <property type="component" value="Linkage Group LG15"/>
</dbReference>
<keyword evidence="2" id="KW-1185">Reference proteome</keyword>
<name>A0ACB8XT90_ARCLA</name>
<proteinExistence type="predicted"/>
<accession>A0ACB8XT90</accession>
<sequence length="283" mass="30014">MSGFFSLGGGIGIGKVDEEHHHHLRDQEHDDNIISPYSLYLFKNEEIYKKGFELWQQGYQFHQQPPHYELGVGSCSDRRRSSTVSSGIGGGRSVEGGSKVMKQGNQQLSLMMSGGGGGGDVNPKRLREDDQRQQQQQQQPSIAVAGGGGGGMGVILPAHQQHHNTSSGLEMGHFPAEVSSPAVFRCVRVSSIDDADEQLAYQTSLNIGGHVFKGILYDHGPEGSSSAAGGGGGGQLQQLITSGTTAASTGIHPTVNFVDPSSAYPTAFSAFMAGTQFFPPPRS</sequence>
<reference evidence="2" key="1">
    <citation type="journal article" date="2022" name="Mol. Ecol. Resour.">
        <title>The genomes of chicory, endive, great burdock and yacon provide insights into Asteraceae palaeo-polyploidization history and plant inulin production.</title>
        <authorList>
            <person name="Fan W."/>
            <person name="Wang S."/>
            <person name="Wang H."/>
            <person name="Wang A."/>
            <person name="Jiang F."/>
            <person name="Liu H."/>
            <person name="Zhao H."/>
            <person name="Xu D."/>
            <person name="Zhang Y."/>
        </authorList>
    </citation>
    <scope>NUCLEOTIDE SEQUENCE [LARGE SCALE GENOMIC DNA]</scope>
    <source>
        <strain evidence="2">cv. Niubang</strain>
    </source>
</reference>
<gene>
    <name evidence="1" type="ORF">L6452_39355</name>
</gene>
<dbReference type="EMBL" id="CM042061">
    <property type="protein sequence ID" value="KAI3673238.1"/>
    <property type="molecule type" value="Genomic_DNA"/>
</dbReference>
<reference evidence="1 2" key="2">
    <citation type="journal article" date="2022" name="Mol. Ecol. Resour.">
        <title>The genomes of chicory, endive, great burdock and yacon provide insights into Asteraceae paleo-polyploidization history and plant inulin production.</title>
        <authorList>
            <person name="Fan W."/>
            <person name="Wang S."/>
            <person name="Wang H."/>
            <person name="Wang A."/>
            <person name="Jiang F."/>
            <person name="Liu H."/>
            <person name="Zhao H."/>
            <person name="Xu D."/>
            <person name="Zhang Y."/>
        </authorList>
    </citation>
    <scope>NUCLEOTIDE SEQUENCE [LARGE SCALE GENOMIC DNA]</scope>
    <source>
        <strain evidence="2">cv. Niubang</strain>
    </source>
</reference>
<protein>
    <submittedName>
        <fullName evidence="1">Uncharacterized protein</fullName>
    </submittedName>
</protein>
<evidence type="ECO:0000313" key="1">
    <source>
        <dbReference type="EMBL" id="KAI3673238.1"/>
    </source>
</evidence>
<evidence type="ECO:0000313" key="2">
    <source>
        <dbReference type="Proteomes" id="UP001055879"/>
    </source>
</evidence>
<comment type="caution">
    <text evidence="1">The sequence shown here is derived from an EMBL/GenBank/DDBJ whole genome shotgun (WGS) entry which is preliminary data.</text>
</comment>